<accession>A0A1D1V958</accession>
<gene>
    <name evidence="2" type="primary">RvY_09386-1</name>
    <name evidence="2" type="synonym">RvY_09386.1</name>
    <name evidence="2" type="ORF">RvY_09386</name>
</gene>
<reference evidence="2 3" key="1">
    <citation type="journal article" date="2016" name="Nat. Commun.">
        <title>Extremotolerant tardigrade genome and improved radiotolerance of human cultured cells by tardigrade-unique protein.</title>
        <authorList>
            <person name="Hashimoto T."/>
            <person name="Horikawa D.D."/>
            <person name="Saito Y."/>
            <person name="Kuwahara H."/>
            <person name="Kozuka-Hata H."/>
            <person name="Shin-I T."/>
            <person name="Minakuchi Y."/>
            <person name="Ohishi K."/>
            <person name="Motoyama A."/>
            <person name="Aizu T."/>
            <person name="Enomoto A."/>
            <person name="Kondo K."/>
            <person name="Tanaka S."/>
            <person name="Hara Y."/>
            <person name="Koshikawa S."/>
            <person name="Sagara H."/>
            <person name="Miura T."/>
            <person name="Yokobori S."/>
            <person name="Miyagawa K."/>
            <person name="Suzuki Y."/>
            <person name="Kubo T."/>
            <person name="Oyama M."/>
            <person name="Kohara Y."/>
            <person name="Fujiyama A."/>
            <person name="Arakawa K."/>
            <person name="Katayama T."/>
            <person name="Toyoda A."/>
            <person name="Kunieda T."/>
        </authorList>
    </citation>
    <scope>NUCLEOTIDE SEQUENCE [LARGE SCALE GENOMIC DNA]</scope>
    <source>
        <strain evidence="2 3">YOKOZUNA-1</strain>
    </source>
</reference>
<name>A0A1D1V958_RAMVA</name>
<evidence type="ECO:0000313" key="3">
    <source>
        <dbReference type="Proteomes" id="UP000186922"/>
    </source>
</evidence>
<dbReference type="Proteomes" id="UP000186922">
    <property type="component" value="Unassembled WGS sequence"/>
</dbReference>
<protein>
    <submittedName>
        <fullName evidence="2">Uncharacterized protein</fullName>
    </submittedName>
</protein>
<evidence type="ECO:0000256" key="1">
    <source>
        <dbReference type="SAM" id="Coils"/>
    </source>
</evidence>
<proteinExistence type="predicted"/>
<evidence type="ECO:0000313" key="2">
    <source>
        <dbReference type="EMBL" id="GAU98209.1"/>
    </source>
</evidence>
<keyword evidence="3" id="KW-1185">Reference proteome</keyword>
<dbReference type="AlphaFoldDB" id="A0A1D1V958"/>
<sequence>MDQQDKRQWEKTWIGTNPTEAWKLSSSRLLDNEGEINKATTRLSEIEDKIEELLKSILEAEMTSVPADELQAKLDLEVKNLRKRKESGKVKFDKTPFRSA</sequence>
<dbReference type="EMBL" id="BDGG01000004">
    <property type="protein sequence ID" value="GAU98209.1"/>
    <property type="molecule type" value="Genomic_DNA"/>
</dbReference>
<feature type="coiled-coil region" evidence="1">
    <location>
        <begin position="29"/>
        <end position="63"/>
    </location>
</feature>
<comment type="caution">
    <text evidence="2">The sequence shown here is derived from an EMBL/GenBank/DDBJ whole genome shotgun (WGS) entry which is preliminary data.</text>
</comment>
<keyword evidence="1" id="KW-0175">Coiled coil</keyword>
<organism evidence="2 3">
    <name type="scientific">Ramazzottius varieornatus</name>
    <name type="common">Water bear</name>
    <name type="synonym">Tardigrade</name>
    <dbReference type="NCBI Taxonomy" id="947166"/>
    <lineage>
        <taxon>Eukaryota</taxon>
        <taxon>Metazoa</taxon>
        <taxon>Ecdysozoa</taxon>
        <taxon>Tardigrada</taxon>
        <taxon>Eutardigrada</taxon>
        <taxon>Parachela</taxon>
        <taxon>Hypsibioidea</taxon>
        <taxon>Ramazzottiidae</taxon>
        <taxon>Ramazzottius</taxon>
    </lineage>
</organism>